<accession>A0A2I2FKM7</accession>
<protein>
    <recommendedName>
        <fullName evidence="2">PD-(D/E)XK nuclease-like domain-containing protein</fullName>
    </recommendedName>
</protein>
<feature type="compositionally biased region" description="Polar residues" evidence="1">
    <location>
        <begin position="49"/>
        <end position="75"/>
    </location>
</feature>
<feature type="domain" description="PD-(D/E)XK nuclease-like" evidence="2">
    <location>
        <begin position="171"/>
        <end position="394"/>
    </location>
</feature>
<sequence>MHQIMDDDQREVILRWVKDIELARRPTPPPCAQNTPPNQPMTDARIVPMTTTPPRSSWEGLNSQKRTLEEMSSASVADPPKRPRFQRDSDSHSSVLRLRDDITLTGSTSTSTSASRQRSLSPSRAKANLARASPSIVYINELGDPGNEAAKQLLARLLVENGECTSSSWIPPEESIAKISAASYQCTTEIRSEGSWVIKVACPLLELAIEDLPLECWSVQTESVDVRYLPRYTARDTYNRKIDLVVGLAKKDWTTYYDQVAAHIPDYQFSHITHPHTGARVLGFGCEVKAPDGNFIEAEVQLGVWMSGLFSWMLQHRRGAAPLPPVVGCISMGANWEFYIVYCVEETHDSHQSTPQVCIWGPLSDLCGRGPSHRAVSMLATTLRRVMQYVCEDFTEQLLKIIVGD</sequence>
<reference evidence="3 4" key="1">
    <citation type="submission" date="2017-12" db="EMBL/GenBank/DDBJ databases">
        <authorList>
            <consortium name="DOE Joint Genome Institute"/>
            <person name="Haridas S."/>
            <person name="Kjaerbolling I."/>
            <person name="Vesth T.C."/>
            <person name="Frisvad J.C."/>
            <person name="Nybo J.L."/>
            <person name="Theobald S."/>
            <person name="Kuo A."/>
            <person name="Bowyer P."/>
            <person name="Matsuda Y."/>
            <person name="Mondo S."/>
            <person name="Lyhne E.K."/>
            <person name="Kogle M.E."/>
            <person name="Clum A."/>
            <person name="Lipzen A."/>
            <person name="Salamov A."/>
            <person name="Ngan C.Y."/>
            <person name="Daum C."/>
            <person name="Chiniquy J."/>
            <person name="Barry K."/>
            <person name="LaButti K."/>
            <person name="Simmons B.A."/>
            <person name="Magnuson J.K."/>
            <person name="Mortensen U.H."/>
            <person name="Larsen T.O."/>
            <person name="Grigoriev I.V."/>
            <person name="Baker S.E."/>
            <person name="Andersen M.R."/>
            <person name="Nordberg H.P."/>
            <person name="Cantor M.N."/>
            <person name="Hua S.X."/>
        </authorList>
    </citation>
    <scope>NUCLEOTIDE SEQUENCE [LARGE SCALE GENOMIC DNA]</scope>
    <source>
        <strain evidence="3 4">CBS 102.13</strain>
    </source>
</reference>
<dbReference type="RefSeq" id="XP_024675174.1">
    <property type="nucleotide sequence ID" value="XM_024819523.1"/>
</dbReference>
<proteinExistence type="predicted"/>
<dbReference type="STRING" id="41067.A0A2I2FKM7"/>
<organism evidence="3 4">
    <name type="scientific">Aspergillus candidus</name>
    <dbReference type="NCBI Taxonomy" id="41067"/>
    <lineage>
        <taxon>Eukaryota</taxon>
        <taxon>Fungi</taxon>
        <taxon>Dikarya</taxon>
        <taxon>Ascomycota</taxon>
        <taxon>Pezizomycotina</taxon>
        <taxon>Eurotiomycetes</taxon>
        <taxon>Eurotiomycetidae</taxon>
        <taxon>Eurotiales</taxon>
        <taxon>Aspergillaceae</taxon>
        <taxon>Aspergillus</taxon>
        <taxon>Aspergillus subgen. Circumdati</taxon>
    </lineage>
</organism>
<feature type="compositionally biased region" description="Low complexity" evidence="1">
    <location>
        <begin position="103"/>
        <end position="124"/>
    </location>
</feature>
<feature type="region of interest" description="Disordered" evidence="1">
    <location>
        <begin position="24"/>
        <end position="127"/>
    </location>
</feature>
<dbReference type="GeneID" id="36526683"/>
<evidence type="ECO:0000313" key="4">
    <source>
        <dbReference type="Proteomes" id="UP000234585"/>
    </source>
</evidence>
<name>A0A2I2FKM7_ASPCN</name>
<gene>
    <name evidence="3" type="ORF">BDW47DRAFT_64809</name>
</gene>
<dbReference type="InterPro" id="IPR046797">
    <property type="entry name" value="PDDEXK_12"/>
</dbReference>
<evidence type="ECO:0000256" key="1">
    <source>
        <dbReference type="SAM" id="MobiDB-lite"/>
    </source>
</evidence>
<dbReference type="AlphaFoldDB" id="A0A2I2FKM7"/>
<evidence type="ECO:0000259" key="2">
    <source>
        <dbReference type="Pfam" id="PF20516"/>
    </source>
</evidence>
<dbReference type="Pfam" id="PF20516">
    <property type="entry name" value="PDDEXK_12"/>
    <property type="match status" value="1"/>
</dbReference>
<evidence type="ECO:0000313" key="3">
    <source>
        <dbReference type="EMBL" id="PLB41162.1"/>
    </source>
</evidence>
<feature type="compositionally biased region" description="Basic and acidic residues" evidence="1">
    <location>
        <begin position="79"/>
        <end position="102"/>
    </location>
</feature>
<dbReference type="OrthoDB" id="4161186at2759"/>
<keyword evidence="4" id="KW-1185">Reference proteome</keyword>
<dbReference type="EMBL" id="KZ559121">
    <property type="protein sequence ID" value="PLB41162.1"/>
    <property type="molecule type" value="Genomic_DNA"/>
</dbReference>
<dbReference type="Proteomes" id="UP000234585">
    <property type="component" value="Unassembled WGS sequence"/>
</dbReference>